<evidence type="ECO:0000256" key="1">
    <source>
        <dbReference type="SAM" id="MobiDB-lite"/>
    </source>
</evidence>
<evidence type="ECO:0000313" key="3">
    <source>
        <dbReference type="Proteomes" id="UP000494256"/>
    </source>
</evidence>
<evidence type="ECO:0000313" key="2">
    <source>
        <dbReference type="EMBL" id="CAB3254178.1"/>
    </source>
</evidence>
<gene>
    <name evidence="2" type="ORF">APLA_LOCUS14617</name>
</gene>
<organism evidence="2 3">
    <name type="scientific">Arctia plantaginis</name>
    <name type="common">Wood tiger moth</name>
    <name type="synonym">Phalaena plantaginis</name>
    <dbReference type="NCBI Taxonomy" id="874455"/>
    <lineage>
        <taxon>Eukaryota</taxon>
        <taxon>Metazoa</taxon>
        <taxon>Ecdysozoa</taxon>
        <taxon>Arthropoda</taxon>
        <taxon>Hexapoda</taxon>
        <taxon>Insecta</taxon>
        <taxon>Pterygota</taxon>
        <taxon>Neoptera</taxon>
        <taxon>Endopterygota</taxon>
        <taxon>Lepidoptera</taxon>
        <taxon>Glossata</taxon>
        <taxon>Ditrysia</taxon>
        <taxon>Noctuoidea</taxon>
        <taxon>Erebidae</taxon>
        <taxon>Arctiinae</taxon>
        <taxon>Arctia</taxon>
    </lineage>
</organism>
<dbReference type="Proteomes" id="UP000494256">
    <property type="component" value="Unassembled WGS sequence"/>
</dbReference>
<dbReference type="OrthoDB" id="541375at2759"/>
<sequence>MMTVRNALGKDETRGKYGAGTNNTGSGDGWVTVTNKKARPKYRYAGQMGRSTEAESKFKAAETKIPIFITNVHTDTLESDIVEYIFRKTNETVVLQKLNIKRGKEHHNAFKFFIAKHKLPVFLDAQIWPPGVIFRRFAHYKPMIKTTKTLTSTALGQDDSE</sequence>
<proteinExistence type="predicted"/>
<dbReference type="AlphaFoldDB" id="A0A8S1B7R2"/>
<feature type="region of interest" description="Disordered" evidence="1">
    <location>
        <begin position="1"/>
        <end position="23"/>
    </location>
</feature>
<accession>A0A8S1B7R2</accession>
<comment type="caution">
    <text evidence="2">The sequence shown here is derived from an EMBL/GenBank/DDBJ whole genome shotgun (WGS) entry which is preliminary data.</text>
</comment>
<reference evidence="2 3" key="1">
    <citation type="submission" date="2020-04" db="EMBL/GenBank/DDBJ databases">
        <authorList>
            <person name="Wallbank WR R."/>
            <person name="Pardo Diaz C."/>
            <person name="Kozak K."/>
            <person name="Martin S."/>
            <person name="Jiggins C."/>
            <person name="Moest M."/>
            <person name="Warren A I."/>
            <person name="Byers J.R.P. K."/>
            <person name="Montejo-Kovacevich G."/>
            <person name="Yen C E."/>
        </authorList>
    </citation>
    <scope>NUCLEOTIDE SEQUENCE [LARGE SCALE GENOMIC DNA]</scope>
</reference>
<name>A0A8S1B7R2_ARCPL</name>
<dbReference type="EMBL" id="CADEBD010000412">
    <property type="protein sequence ID" value="CAB3254178.1"/>
    <property type="molecule type" value="Genomic_DNA"/>
</dbReference>
<protein>
    <submittedName>
        <fullName evidence="2">Uncharacterized protein</fullName>
    </submittedName>
</protein>